<reference evidence="3 4" key="1">
    <citation type="submission" date="2023-01" db="EMBL/GenBank/DDBJ databases">
        <title>Analysis of 21 Apiospora genomes using comparative genomics revels a genus with tremendous synthesis potential of carbohydrate active enzymes and secondary metabolites.</title>
        <authorList>
            <person name="Sorensen T."/>
        </authorList>
    </citation>
    <scope>NUCLEOTIDE SEQUENCE [LARGE SCALE GENOMIC DNA]</scope>
    <source>
        <strain evidence="3 4">CBS 117206</strain>
    </source>
</reference>
<dbReference type="Gene3D" id="2.40.50.40">
    <property type="match status" value="1"/>
</dbReference>
<dbReference type="Proteomes" id="UP001392437">
    <property type="component" value="Unassembled WGS sequence"/>
</dbReference>
<feature type="compositionally biased region" description="Polar residues" evidence="2">
    <location>
        <begin position="130"/>
        <end position="152"/>
    </location>
</feature>
<protein>
    <recommendedName>
        <fullName evidence="5">Chromo domain-containing protein</fullName>
    </recommendedName>
</protein>
<evidence type="ECO:0000313" key="3">
    <source>
        <dbReference type="EMBL" id="KAK8123384.1"/>
    </source>
</evidence>
<dbReference type="InterPro" id="IPR016197">
    <property type="entry name" value="Chromo-like_dom_sf"/>
</dbReference>
<sequence length="265" mass="28267">MSNLSAETRNSSGGLVALEGGAMYSPRLTRSKTRQAPETTSSSSSNRQDFRIHKIPGKHSTPKQSSLLSMIERQSMRIAIANSIVTDTMHKLASPSIDGSDDATKASLPNTGRRKSILSAPLSSHRPTRTSRASAATPSGHGSTSAVVSQDEGSVAGSDRLKKKDHRAKTTKELQPEADLSRGIPAERHGYYCIKDVVAEVTRNGATQYLVEWDGTDPSTGVEWPADWVAASNLNKSALKAWEAKKIEDLGNAGGASNTKNRLAG</sequence>
<organism evidence="3 4">
    <name type="scientific">Apiospora kogelbergensis</name>
    <dbReference type="NCBI Taxonomy" id="1337665"/>
    <lineage>
        <taxon>Eukaryota</taxon>
        <taxon>Fungi</taxon>
        <taxon>Dikarya</taxon>
        <taxon>Ascomycota</taxon>
        <taxon>Pezizomycotina</taxon>
        <taxon>Sordariomycetes</taxon>
        <taxon>Xylariomycetidae</taxon>
        <taxon>Amphisphaeriales</taxon>
        <taxon>Apiosporaceae</taxon>
        <taxon>Apiospora</taxon>
    </lineage>
</organism>
<feature type="region of interest" description="Disordered" evidence="2">
    <location>
        <begin position="93"/>
        <end position="181"/>
    </location>
</feature>
<name>A0AAW0R385_9PEZI</name>
<evidence type="ECO:0008006" key="5">
    <source>
        <dbReference type="Google" id="ProtNLM"/>
    </source>
</evidence>
<comment type="caution">
    <text evidence="3">The sequence shown here is derived from an EMBL/GenBank/DDBJ whole genome shotgun (WGS) entry which is preliminary data.</text>
</comment>
<evidence type="ECO:0000256" key="1">
    <source>
        <dbReference type="ARBA" id="ARBA00011353"/>
    </source>
</evidence>
<dbReference type="SUPFAM" id="SSF54160">
    <property type="entry name" value="Chromo domain-like"/>
    <property type="match status" value="1"/>
</dbReference>
<gene>
    <name evidence="3" type="ORF">PG999_003302</name>
</gene>
<evidence type="ECO:0000313" key="4">
    <source>
        <dbReference type="Proteomes" id="UP001392437"/>
    </source>
</evidence>
<feature type="compositionally biased region" description="Polar residues" evidence="2">
    <location>
        <begin position="1"/>
        <end position="13"/>
    </location>
</feature>
<evidence type="ECO:0000256" key="2">
    <source>
        <dbReference type="SAM" id="MobiDB-lite"/>
    </source>
</evidence>
<feature type="region of interest" description="Disordered" evidence="2">
    <location>
        <begin position="1"/>
        <end position="65"/>
    </location>
</feature>
<feature type="compositionally biased region" description="Polar residues" evidence="2">
    <location>
        <begin position="34"/>
        <end position="47"/>
    </location>
</feature>
<comment type="subunit">
    <text evidence="1">Component of the NuA4 histone acetyltransferase complex.</text>
</comment>
<accession>A0AAW0R385</accession>
<proteinExistence type="predicted"/>
<keyword evidence="4" id="KW-1185">Reference proteome</keyword>
<dbReference type="AlphaFoldDB" id="A0AAW0R385"/>
<dbReference type="EMBL" id="JAQQWP010000003">
    <property type="protein sequence ID" value="KAK8123384.1"/>
    <property type="molecule type" value="Genomic_DNA"/>
</dbReference>